<dbReference type="OrthoDB" id="6507048at2"/>
<gene>
    <name evidence="1" type="ORF">A8139_05675</name>
</gene>
<evidence type="ECO:0000313" key="2">
    <source>
        <dbReference type="Proteomes" id="UP000249898"/>
    </source>
</evidence>
<dbReference type="RefSeq" id="WP_112136364.1">
    <property type="nucleotide sequence ID" value="NZ_CP016181.1"/>
</dbReference>
<dbReference type="AlphaFoldDB" id="A0A2Z4PPI5"/>
<accession>A0A2Z4PPI5</accession>
<sequence length="176" mass="20257">MSFYKSNSAIVPTAWKDFETKVATLRKEHEVFADFFNATPAMAFSSNGSRFKGLFLNDFESREDKDCWTKPRPQNHQISHLRAKVKGDENKAKLAELETEYQKRKPTNSEAKMDDLLESMGLNWGMLLFTGIEWRLIDNIFYVKTEAKLSENMTEILGSEYNDALAQEKVKEKANG</sequence>
<protein>
    <submittedName>
        <fullName evidence="1">Uncharacterized protein</fullName>
    </submittedName>
</protein>
<organism evidence="1 2">
    <name type="scientific">Marinomonas primoryensis</name>
    <dbReference type="NCBI Taxonomy" id="178399"/>
    <lineage>
        <taxon>Bacteria</taxon>
        <taxon>Pseudomonadati</taxon>
        <taxon>Pseudomonadota</taxon>
        <taxon>Gammaproteobacteria</taxon>
        <taxon>Oceanospirillales</taxon>
        <taxon>Oceanospirillaceae</taxon>
        <taxon>Marinomonas</taxon>
    </lineage>
</organism>
<dbReference type="Proteomes" id="UP000249898">
    <property type="component" value="Chromosome"/>
</dbReference>
<name>A0A2Z4PPI5_9GAMM</name>
<dbReference type="EMBL" id="CP016181">
    <property type="protein sequence ID" value="AWX99540.1"/>
    <property type="molecule type" value="Genomic_DNA"/>
</dbReference>
<evidence type="ECO:0000313" key="1">
    <source>
        <dbReference type="EMBL" id="AWX99540.1"/>
    </source>
</evidence>
<proteinExistence type="predicted"/>
<reference evidence="1 2" key="1">
    <citation type="submission" date="2016-06" db="EMBL/GenBank/DDBJ databases">
        <title>The sequenced genome of the ice-adhering bacterium Marinomonas primoryensis, from Antarctica.</title>
        <authorList>
            <person name="Graham L."/>
            <person name="Vance T.D.R."/>
            <person name="Davies P.L."/>
        </authorList>
    </citation>
    <scope>NUCLEOTIDE SEQUENCE [LARGE SCALE GENOMIC DNA]</scope>
    <source>
        <strain evidence="1 2">AceL</strain>
    </source>
</reference>